<keyword evidence="2" id="KW-1185">Reference proteome</keyword>
<dbReference type="AlphaFoldDB" id="A0A8T0X7T2"/>
<dbReference type="Proteomes" id="UP000823388">
    <property type="component" value="Chromosome 1K"/>
</dbReference>
<evidence type="ECO:0000313" key="2">
    <source>
        <dbReference type="Proteomes" id="UP000823388"/>
    </source>
</evidence>
<organism evidence="1 2">
    <name type="scientific">Panicum virgatum</name>
    <name type="common">Blackwell switchgrass</name>
    <dbReference type="NCBI Taxonomy" id="38727"/>
    <lineage>
        <taxon>Eukaryota</taxon>
        <taxon>Viridiplantae</taxon>
        <taxon>Streptophyta</taxon>
        <taxon>Embryophyta</taxon>
        <taxon>Tracheophyta</taxon>
        <taxon>Spermatophyta</taxon>
        <taxon>Magnoliopsida</taxon>
        <taxon>Liliopsida</taxon>
        <taxon>Poales</taxon>
        <taxon>Poaceae</taxon>
        <taxon>PACMAD clade</taxon>
        <taxon>Panicoideae</taxon>
        <taxon>Panicodae</taxon>
        <taxon>Paniceae</taxon>
        <taxon>Panicinae</taxon>
        <taxon>Panicum</taxon>
        <taxon>Panicum sect. Hiantes</taxon>
    </lineage>
</organism>
<name>A0A8T0X7T2_PANVG</name>
<comment type="caution">
    <text evidence="1">The sequence shown here is derived from an EMBL/GenBank/DDBJ whole genome shotgun (WGS) entry which is preliminary data.</text>
</comment>
<dbReference type="EMBL" id="CM029037">
    <property type="protein sequence ID" value="KAG2657691.1"/>
    <property type="molecule type" value="Genomic_DNA"/>
</dbReference>
<gene>
    <name evidence="1" type="ORF">PVAP13_1KG197820</name>
</gene>
<evidence type="ECO:0000313" key="1">
    <source>
        <dbReference type="EMBL" id="KAG2657691.1"/>
    </source>
</evidence>
<sequence>MLPVGVNSISLLRAVSRQYCLPYTSLITKVGDDGTLLCGVELELPQLELVTPHRYFFWSPAEQSLILAYERSAMQAVAFLQGVYRFSLADTGVSWPLHLPFQI</sequence>
<reference evidence="1" key="1">
    <citation type="submission" date="2020-05" db="EMBL/GenBank/DDBJ databases">
        <title>WGS assembly of Panicum virgatum.</title>
        <authorList>
            <person name="Lovell J.T."/>
            <person name="Jenkins J."/>
            <person name="Shu S."/>
            <person name="Juenger T.E."/>
            <person name="Schmutz J."/>
        </authorList>
    </citation>
    <scope>NUCLEOTIDE SEQUENCE</scope>
    <source>
        <strain evidence="1">AP13</strain>
    </source>
</reference>
<proteinExistence type="predicted"/>
<protein>
    <submittedName>
        <fullName evidence="1">Uncharacterized protein</fullName>
    </submittedName>
</protein>
<accession>A0A8T0X7T2</accession>